<sequence>MSHLQLRHFGGGYYSEGAKNSDFQCRRRRFFEIWKTKEPDFFLFFREFWGFFGLVKIQKQNLSI</sequence>
<organism evidence="1 2">
    <name type="scientific">Meloidogyne enterolobii</name>
    <name type="common">Root-knot nematode worm</name>
    <name type="synonym">Meloidogyne mayaguensis</name>
    <dbReference type="NCBI Taxonomy" id="390850"/>
    <lineage>
        <taxon>Eukaryota</taxon>
        <taxon>Metazoa</taxon>
        <taxon>Ecdysozoa</taxon>
        <taxon>Nematoda</taxon>
        <taxon>Chromadorea</taxon>
        <taxon>Rhabditida</taxon>
        <taxon>Tylenchina</taxon>
        <taxon>Tylenchomorpha</taxon>
        <taxon>Tylenchoidea</taxon>
        <taxon>Meloidogynidae</taxon>
        <taxon>Meloidogyninae</taxon>
        <taxon>Meloidogyne</taxon>
    </lineage>
</organism>
<dbReference type="AlphaFoldDB" id="A0A6V7XVM6"/>
<reference evidence="1 2" key="1">
    <citation type="submission" date="2020-08" db="EMBL/GenBank/DDBJ databases">
        <authorList>
            <person name="Koutsovoulos G."/>
            <person name="Danchin GJ E."/>
        </authorList>
    </citation>
    <scope>NUCLEOTIDE SEQUENCE [LARGE SCALE GENOMIC DNA]</scope>
</reference>
<gene>
    <name evidence="1" type="ORF">MENT_LOCUS57044</name>
</gene>
<name>A0A6V7XVM6_MELEN</name>
<protein>
    <submittedName>
        <fullName evidence="1">Uncharacterized protein</fullName>
    </submittedName>
</protein>
<dbReference type="EMBL" id="CAJEWN010002375">
    <property type="protein sequence ID" value="CAD2203358.1"/>
    <property type="molecule type" value="Genomic_DNA"/>
</dbReference>
<dbReference type="Proteomes" id="UP000580250">
    <property type="component" value="Unassembled WGS sequence"/>
</dbReference>
<accession>A0A6V7XVM6</accession>
<evidence type="ECO:0000313" key="1">
    <source>
        <dbReference type="EMBL" id="CAD2203358.1"/>
    </source>
</evidence>
<evidence type="ECO:0000313" key="2">
    <source>
        <dbReference type="Proteomes" id="UP000580250"/>
    </source>
</evidence>
<proteinExistence type="predicted"/>
<comment type="caution">
    <text evidence="1">The sequence shown here is derived from an EMBL/GenBank/DDBJ whole genome shotgun (WGS) entry which is preliminary data.</text>
</comment>